<dbReference type="InterPro" id="IPR000504">
    <property type="entry name" value="RRM_dom"/>
</dbReference>
<gene>
    <name evidence="3" type="ORF">CTI12_AA116050</name>
</gene>
<proteinExistence type="predicted"/>
<accession>A0A2U1PT96</accession>
<feature type="region of interest" description="Disordered" evidence="1">
    <location>
        <begin position="69"/>
        <end position="89"/>
    </location>
</feature>
<dbReference type="Proteomes" id="UP000245207">
    <property type="component" value="Unassembled WGS sequence"/>
</dbReference>
<name>A0A2U1PT96_ARTAN</name>
<dbReference type="InterPro" id="IPR035979">
    <property type="entry name" value="RBD_domain_sf"/>
</dbReference>
<dbReference type="InterPro" id="IPR012677">
    <property type="entry name" value="Nucleotide-bd_a/b_plait_sf"/>
</dbReference>
<comment type="caution">
    <text evidence="3">The sequence shown here is derived from an EMBL/GenBank/DDBJ whole genome shotgun (WGS) entry which is preliminary data.</text>
</comment>
<feature type="domain" description="RRM" evidence="2">
    <location>
        <begin position="4"/>
        <end position="60"/>
    </location>
</feature>
<dbReference type="OrthoDB" id="990486at2759"/>
<organism evidence="3 4">
    <name type="scientific">Artemisia annua</name>
    <name type="common">Sweet wormwood</name>
    <dbReference type="NCBI Taxonomy" id="35608"/>
    <lineage>
        <taxon>Eukaryota</taxon>
        <taxon>Viridiplantae</taxon>
        <taxon>Streptophyta</taxon>
        <taxon>Embryophyta</taxon>
        <taxon>Tracheophyta</taxon>
        <taxon>Spermatophyta</taxon>
        <taxon>Magnoliopsida</taxon>
        <taxon>eudicotyledons</taxon>
        <taxon>Gunneridae</taxon>
        <taxon>Pentapetalae</taxon>
        <taxon>asterids</taxon>
        <taxon>campanulids</taxon>
        <taxon>Asterales</taxon>
        <taxon>Asteraceae</taxon>
        <taxon>Asteroideae</taxon>
        <taxon>Anthemideae</taxon>
        <taxon>Artemisiinae</taxon>
        <taxon>Artemisia</taxon>
    </lineage>
</organism>
<evidence type="ECO:0000259" key="2">
    <source>
        <dbReference type="Pfam" id="PF00076"/>
    </source>
</evidence>
<dbReference type="Gene3D" id="3.30.70.330">
    <property type="match status" value="1"/>
</dbReference>
<dbReference type="Pfam" id="PF00076">
    <property type="entry name" value="RRM_1"/>
    <property type="match status" value="1"/>
</dbReference>
<dbReference type="GO" id="GO:0003723">
    <property type="term" value="F:RNA binding"/>
    <property type="evidence" value="ECO:0007669"/>
    <property type="project" value="InterPro"/>
</dbReference>
<feature type="compositionally biased region" description="Basic and acidic residues" evidence="1">
    <location>
        <begin position="335"/>
        <end position="349"/>
    </location>
</feature>
<evidence type="ECO:0000313" key="4">
    <source>
        <dbReference type="Proteomes" id="UP000245207"/>
    </source>
</evidence>
<sequence>MCAKDLWHTCKQYGQVVDAYIPNRRSKAGKRFGFVRFIKVFDVERLVNNLCTVWVGSHKLHANLPRFQRGPLNKHSNSHNDNGVKRGNLGDAHNNNVVKSTSNSYVNVVKGSQYSKEDMVSTPALVLDDSCLNLKDYSLCLFGKVKDFTSLSNLKVVLVNEGFCNIKIKYMGGYWVMMEFQSEEAKNSFQINTVMGTWFSQIQQASCDFTTDERVIWVEIEGIPIKMWSENTFNRIASKWGVLLDVDDQEDKYFHSKRICINTKITTNVFESFKTIYRGKVVWVRAKEVPGWVPNFVEGYEEESDSDVDSEVEPNAGDSNNVEDLEGDSDVDAVPETKFEEEQYKHNSEEDSVGQKVMQSEDPFNLYDLLKKSDK</sequence>
<dbReference type="AlphaFoldDB" id="A0A2U1PT96"/>
<feature type="compositionally biased region" description="Acidic residues" evidence="1">
    <location>
        <begin position="303"/>
        <end position="312"/>
    </location>
</feature>
<reference evidence="3 4" key="1">
    <citation type="journal article" date="2018" name="Mol. Plant">
        <title>The genome of Artemisia annua provides insight into the evolution of Asteraceae family and artemisinin biosynthesis.</title>
        <authorList>
            <person name="Shen Q."/>
            <person name="Zhang L."/>
            <person name="Liao Z."/>
            <person name="Wang S."/>
            <person name="Yan T."/>
            <person name="Shi P."/>
            <person name="Liu M."/>
            <person name="Fu X."/>
            <person name="Pan Q."/>
            <person name="Wang Y."/>
            <person name="Lv Z."/>
            <person name="Lu X."/>
            <person name="Zhang F."/>
            <person name="Jiang W."/>
            <person name="Ma Y."/>
            <person name="Chen M."/>
            <person name="Hao X."/>
            <person name="Li L."/>
            <person name="Tang Y."/>
            <person name="Lv G."/>
            <person name="Zhou Y."/>
            <person name="Sun X."/>
            <person name="Brodelius P.E."/>
            <person name="Rose J.K.C."/>
            <person name="Tang K."/>
        </authorList>
    </citation>
    <scope>NUCLEOTIDE SEQUENCE [LARGE SCALE GENOMIC DNA]</scope>
    <source>
        <strain evidence="4">cv. Huhao1</strain>
        <tissue evidence="3">Leaf</tissue>
    </source>
</reference>
<feature type="region of interest" description="Disordered" evidence="1">
    <location>
        <begin position="303"/>
        <end position="360"/>
    </location>
</feature>
<evidence type="ECO:0000313" key="3">
    <source>
        <dbReference type="EMBL" id="PWA88953.1"/>
    </source>
</evidence>
<evidence type="ECO:0000256" key="1">
    <source>
        <dbReference type="SAM" id="MobiDB-lite"/>
    </source>
</evidence>
<dbReference type="SUPFAM" id="SSF54928">
    <property type="entry name" value="RNA-binding domain, RBD"/>
    <property type="match status" value="1"/>
</dbReference>
<feature type="compositionally biased region" description="Acidic residues" evidence="1">
    <location>
        <begin position="321"/>
        <end position="333"/>
    </location>
</feature>
<keyword evidence="4" id="KW-1185">Reference proteome</keyword>
<dbReference type="EMBL" id="PKPP01000762">
    <property type="protein sequence ID" value="PWA88953.1"/>
    <property type="molecule type" value="Genomic_DNA"/>
</dbReference>
<dbReference type="CDD" id="cd00590">
    <property type="entry name" value="RRM_SF"/>
    <property type="match status" value="1"/>
</dbReference>
<protein>
    <recommendedName>
        <fullName evidence="2">RRM domain-containing protein</fullName>
    </recommendedName>
</protein>